<keyword evidence="3" id="KW-1185">Reference proteome</keyword>
<evidence type="ECO:0000256" key="1">
    <source>
        <dbReference type="SAM" id="MobiDB-lite"/>
    </source>
</evidence>
<dbReference type="Proteomes" id="UP000298030">
    <property type="component" value="Unassembled WGS sequence"/>
</dbReference>
<dbReference type="PANTHER" id="PTHR13402:SF6">
    <property type="entry name" value="SECRETORY 16, ISOFORM I"/>
    <property type="match status" value="1"/>
</dbReference>
<feature type="compositionally biased region" description="Pro residues" evidence="1">
    <location>
        <begin position="190"/>
        <end position="205"/>
    </location>
</feature>
<dbReference type="PANTHER" id="PTHR13402">
    <property type="entry name" value="RGPR-RELATED"/>
    <property type="match status" value="1"/>
</dbReference>
<dbReference type="GO" id="GO:0070973">
    <property type="term" value="P:protein localization to endoplasmic reticulum exit site"/>
    <property type="evidence" value="ECO:0007669"/>
    <property type="project" value="TreeGrafter"/>
</dbReference>
<dbReference type="STRING" id="71717.A0A4Y7TAT7"/>
<name>A0A4Y7TAT7_COPMI</name>
<comment type="caution">
    <text evidence="2">The sequence shown here is derived from an EMBL/GenBank/DDBJ whole genome shotgun (WGS) entry which is preliminary data.</text>
</comment>
<evidence type="ECO:0000313" key="2">
    <source>
        <dbReference type="EMBL" id="TEB31285.1"/>
    </source>
</evidence>
<dbReference type="AlphaFoldDB" id="A0A4Y7TAT7"/>
<accession>A0A4Y7TAT7</accession>
<reference evidence="2 3" key="1">
    <citation type="journal article" date="2019" name="Nat. Ecol. Evol.">
        <title>Megaphylogeny resolves global patterns of mushroom evolution.</title>
        <authorList>
            <person name="Varga T."/>
            <person name="Krizsan K."/>
            <person name="Foldi C."/>
            <person name="Dima B."/>
            <person name="Sanchez-Garcia M."/>
            <person name="Sanchez-Ramirez S."/>
            <person name="Szollosi G.J."/>
            <person name="Szarkandi J.G."/>
            <person name="Papp V."/>
            <person name="Albert L."/>
            <person name="Andreopoulos W."/>
            <person name="Angelini C."/>
            <person name="Antonin V."/>
            <person name="Barry K.W."/>
            <person name="Bougher N.L."/>
            <person name="Buchanan P."/>
            <person name="Buyck B."/>
            <person name="Bense V."/>
            <person name="Catcheside P."/>
            <person name="Chovatia M."/>
            <person name="Cooper J."/>
            <person name="Damon W."/>
            <person name="Desjardin D."/>
            <person name="Finy P."/>
            <person name="Geml J."/>
            <person name="Haridas S."/>
            <person name="Hughes K."/>
            <person name="Justo A."/>
            <person name="Karasinski D."/>
            <person name="Kautmanova I."/>
            <person name="Kiss B."/>
            <person name="Kocsube S."/>
            <person name="Kotiranta H."/>
            <person name="LaButti K.M."/>
            <person name="Lechner B.E."/>
            <person name="Liimatainen K."/>
            <person name="Lipzen A."/>
            <person name="Lukacs Z."/>
            <person name="Mihaltcheva S."/>
            <person name="Morgado L.N."/>
            <person name="Niskanen T."/>
            <person name="Noordeloos M.E."/>
            <person name="Ohm R.A."/>
            <person name="Ortiz-Santana B."/>
            <person name="Ovrebo C."/>
            <person name="Racz N."/>
            <person name="Riley R."/>
            <person name="Savchenko A."/>
            <person name="Shiryaev A."/>
            <person name="Soop K."/>
            <person name="Spirin V."/>
            <person name="Szebenyi C."/>
            <person name="Tomsovsky M."/>
            <person name="Tulloss R.E."/>
            <person name="Uehling J."/>
            <person name="Grigoriev I.V."/>
            <person name="Vagvolgyi C."/>
            <person name="Papp T."/>
            <person name="Martin F.M."/>
            <person name="Miettinen O."/>
            <person name="Hibbett D.S."/>
            <person name="Nagy L.G."/>
        </authorList>
    </citation>
    <scope>NUCLEOTIDE SEQUENCE [LARGE SCALE GENOMIC DNA]</scope>
    <source>
        <strain evidence="2 3">FP101781</strain>
    </source>
</reference>
<sequence>MVRRIAGFRRLAEEESMGSLNSRRGQPRQVPLLSLNPAAVASGQNDTLGQQQQQGGWLSRWWKGGNTSGDGTSKGPIKVKLGEENSFYYDKELKRWVNKKAGAEEPKAAPLPPPPRAATASPSKSGLRPTPPPHSSTAPPPPRASSAMGLSNPLDNSGPVHRVRSNLVPSDIGGGTPPPGPPVGGSRPPSVAPPGHSPMGGPPMSRPGSVAARKKPIRNRYVDVFQQGDAS</sequence>
<dbReference type="GO" id="GO:0012507">
    <property type="term" value="C:ER to Golgi transport vesicle membrane"/>
    <property type="evidence" value="ECO:0007669"/>
    <property type="project" value="TreeGrafter"/>
</dbReference>
<dbReference type="GO" id="GO:0007030">
    <property type="term" value="P:Golgi organization"/>
    <property type="evidence" value="ECO:0007669"/>
    <property type="project" value="TreeGrafter"/>
</dbReference>
<dbReference type="OrthoDB" id="3258589at2759"/>
<gene>
    <name evidence="2" type="ORF">FA13DRAFT_357230</name>
</gene>
<dbReference type="GO" id="GO:0070971">
    <property type="term" value="C:endoplasmic reticulum exit site"/>
    <property type="evidence" value="ECO:0007669"/>
    <property type="project" value="TreeGrafter"/>
</dbReference>
<feature type="region of interest" description="Disordered" evidence="1">
    <location>
        <begin position="36"/>
        <end position="84"/>
    </location>
</feature>
<feature type="compositionally biased region" description="Pro residues" evidence="1">
    <location>
        <begin position="129"/>
        <end position="143"/>
    </location>
</feature>
<dbReference type="EMBL" id="QPFP01000019">
    <property type="protein sequence ID" value="TEB31285.1"/>
    <property type="molecule type" value="Genomic_DNA"/>
</dbReference>
<protein>
    <submittedName>
        <fullName evidence="2">Uncharacterized protein</fullName>
    </submittedName>
</protein>
<feature type="region of interest" description="Disordered" evidence="1">
    <location>
        <begin position="100"/>
        <end position="231"/>
    </location>
</feature>
<evidence type="ECO:0000313" key="3">
    <source>
        <dbReference type="Proteomes" id="UP000298030"/>
    </source>
</evidence>
<proteinExistence type="predicted"/>
<organism evidence="2 3">
    <name type="scientific">Coprinellus micaceus</name>
    <name type="common">Glistening ink-cap mushroom</name>
    <name type="synonym">Coprinus micaceus</name>
    <dbReference type="NCBI Taxonomy" id="71717"/>
    <lineage>
        <taxon>Eukaryota</taxon>
        <taxon>Fungi</taxon>
        <taxon>Dikarya</taxon>
        <taxon>Basidiomycota</taxon>
        <taxon>Agaricomycotina</taxon>
        <taxon>Agaricomycetes</taxon>
        <taxon>Agaricomycetidae</taxon>
        <taxon>Agaricales</taxon>
        <taxon>Agaricineae</taxon>
        <taxon>Psathyrellaceae</taxon>
        <taxon>Coprinellus</taxon>
    </lineage>
</organism>